<name>A0AAI8VRK9_9PEZI</name>
<gene>
    <name evidence="1" type="ORF">KHLLAP_LOCUS10255</name>
</gene>
<evidence type="ECO:0000313" key="1">
    <source>
        <dbReference type="EMBL" id="CAJ2509787.1"/>
    </source>
</evidence>
<dbReference type="Proteomes" id="UP001295740">
    <property type="component" value="Unassembled WGS sequence"/>
</dbReference>
<protein>
    <submittedName>
        <fullName evidence="1">Uu.00g056870.m01.CDS01</fullName>
    </submittedName>
</protein>
<proteinExistence type="predicted"/>
<sequence length="97" mass="11584">MEDAQEMLDNIAPHYKAPHTWAFDKEQYVHGARQEEEFCQGMGVTQEQLAALTKERKRKRLEVIQVFHDAAPFMEQQKHRGDMSRRRRGEEAWLMLR</sequence>
<reference evidence="1" key="1">
    <citation type="submission" date="2023-10" db="EMBL/GenBank/DDBJ databases">
        <authorList>
            <person name="Hackl T."/>
        </authorList>
    </citation>
    <scope>NUCLEOTIDE SEQUENCE</scope>
</reference>
<evidence type="ECO:0000313" key="2">
    <source>
        <dbReference type="Proteomes" id="UP001295740"/>
    </source>
</evidence>
<accession>A0AAI8VRK9</accession>
<organism evidence="1 2">
    <name type="scientific">Anthostomella pinea</name>
    <dbReference type="NCBI Taxonomy" id="933095"/>
    <lineage>
        <taxon>Eukaryota</taxon>
        <taxon>Fungi</taxon>
        <taxon>Dikarya</taxon>
        <taxon>Ascomycota</taxon>
        <taxon>Pezizomycotina</taxon>
        <taxon>Sordariomycetes</taxon>
        <taxon>Xylariomycetidae</taxon>
        <taxon>Xylariales</taxon>
        <taxon>Xylariaceae</taxon>
        <taxon>Anthostomella</taxon>
    </lineage>
</organism>
<comment type="caution">
    <text evidence="1">The sequence shown here is derived from an EMBL/GenBank/DDBJ whole genome shotgun (WGS) entry which is preliminary data.</text>
</comment>
<keyword evidence="2" id="KW-1185">Reference proteome</keyword>
<dbReference type="EMBL" id="CAUWAG010000013">
    <property type="protein sequence ID" value="CAJ2509787.1"/>
    <property type="molecule type" value="Genomic_DNA"/>
</dbReference>
<dbReference type="AlphaFoldDB" id="A0AAI8VRK9"/>